<organism evidence="2 3">
    <name type="scientific">Dactylosporangium fulvum</name>
    <dbReference type="NCBI Taxonomy" id="53359"/>
    <lineage>
        <taxon>Bacteria</taxon>
        <taxon>Bacillati</taxon>
        <taxon>Actinomycetota</taxon>
        <taxon>Actinomycetes</taxon>
        <taxon>Micromonosporales</taxon>
        <taxon>Micromonosporaceae</taxon>
        <taxon>Dactylosporangium</taxon>
    </lineage>
</organism>
<keyword evidence="1" id="KW-0812">Transmembrane</keyword>
<reference evidence="2" key="1">
    <citation type="submission" date="2021-04" db="EMBL/GenBank/DDBJ databases">
        <authorList>
            <person name="Hartkoorn R.C."/>
            <person name="Beaudoing E."/>
            <person name="Hot D."/>
        </authorList>
    </citation>
    <scope>NUCLEOTIDE SEQUENCE</scope>
    <source>
        <strain evidence="2">NRRL B-16292</strain>
    </source>
</reference>
<keyword evidence="3" id="KW-1185">Reference proteome</keyword>
<evidence type="ECO:0008006" key="4">
    <source>
        <dbReference type="Google" id="ProtNLM"/>
    </source>
</evidence>
<feature type="transmembrane region" description="Helical" evidence="1">
    <location>
        <begin position="319"/>
        <end position="341"/>
    </location>
</feature>
<feature type="transmembrane region" description="Helical" evidence="1">
    <location>
        <begin position="200"/>
        <end position="222"/>
    </location>
</feature>
<reference evidence="2" key="2">
    <citation type="submission" date="2022-09" db="EMBL/GenBank/DDBJ databases">
        <title>Biosynthetic gene clusters of Dactylosporangioum fulvum.</title>
        <authorList>
            <person name="Caradec T."/>
        </authorList>
    </citation>
    <scope>NUCLEOTIDE SEQUENCE</scope>
    <source>
        <strain evidence="2">NRRL B-16292</strain>
    </source>
</reference>
<evidence type="ECO:0000313" key="2">
    <source>
        <dbReference type="EMBL" id="UWP84802.1"/>
    </source>
</evidence>
<dbReference type="EMBL" id="CP073720">
    <property type="protein sequence ID" value="UWP84802.1"/>
    <property type="molecule type" value="Genomic_DNA"/>
</dbReference>
<proteinExistence type="predicted"/>
<feature type="transmembrane region" description="Helical" evidence="1">
    <location>
        <begin position="146"/>
        <end position="172"/>
    </location>
</feature>
<feature type="transmembrane region" description="Helical" evidence="1">
    <location>
        <begin position="64"/>
        <end position="87"/>
    </location>
</feature>
<protein>
    <recommendedName>
        <fullName evidence="4">Integral membrane protein</fullName>
    </recommendedName>
</protein>
<feature type="transmembrane region" description="Helical" evidence="1">
    <location>
        <begin position="242"/>
        <end position="263"/>
    </location>
</feature>
<evidence type="ECO:0000256" key="1">
    <source>
        <dbReference type="SAM" id="Phobius"/>
    </source>
</evidence>
<dbReference type="RefSeq" id="WP_259862772.1">
    <property type="nucleotide sequence ID" value="NZ_BAAAST010000011.1"/>
</dbReference>
<feature type="transmembrane region" description="Helical" evidence="1">
    <location>
        <begin position="99"/>
        <end position="126"/>
    </location>
</feature>
<sequence length="356" mass="36915">MTTTVTAPSVRRRSAADRVGWIAALWAASYGVVHLVWVVTGSGFPFGTNLGDPASPLRAITPGAGAPVFAGVLLVTAVVLVTMAGPAATRLRGVTRAAAAAWCGLVAAGFVVLVPTMSVLAILGYAPALIIGAPFGWPEQVDYGRIFNWAIANQVWSLAGGALVGAATVTFLRRTRGACASCGRAPGVSPAHRLDRAARWAVGVSVAVPLVYAVTRFAWLFGIPLALSGEELRELRAGGGQWAGAALGAFAVVGAVLSVGLVARWGEVFPRWIPVLRGRRVPVPLAVVPATTVALALLSAGVGILVSDMGLTALREQDWFILPMALWPMWGVALGFATSAYATRRRGTCRSCGQEA</sequence>
<gene>
    <name evidence="2" type="ORF">Dfulv_11450</name>
</gene>
<keyword evidence="1" id="KW-0472">Membrane</keyword>
<name>A0ABY5W407_9ACTN</name>
<dbReference type="Proteomes" id="UP001059617">
    <property type="component" value="Chromosome"/>
</dbReference>
<feature type="transmembrane region" description="Helical" evidence="1">
    <location>
        <begin position="21"/>
        <end position="44"/>
    </location>
</feature>
<accession>A0ABY5W407</accession>
<evidence type="ECO:0000313" key="3">
    <source>
        <dbReference type="Proteomes" id="UP001059617"/>
    </source>
</evidence>
<keyword evidence="1" id="KW-1133">Transmembrane helix</keyword>
<feature type="transmembrane region" description="Helical" evidence="1">
    <location>
        <begin position="283"/>
        <end position="307"/>
    </location>
</feature>